<evidence type="ECO:0000259" key="3">
    <source>
        <dbReference type="Pfam" id="PF08190"/>
    </source>
</evidence>
<evidence type="ECO:0000259" key="4">
    <source>
        <dbReference type="Pfam" id="PF18482"/>
    </source>
</evidence>
<name>A0A4T0X1W7_9ASCO</name>
<evidence type="ECO:0000256" key="1">
    <source>
        <dbReference type="ARBA" id="ARBA00008511"/>
    </source>
</evidence>
<dbReference type="Proteomes" id="UP000307173">
    <property type="component" value="Unassembled WGS sequence"/>
</dbReference>
<dbReference type="InterPro" id="IPR050734">
    <property type="entry name" value="PIH1/Kintoun_subfamily"/>
</dbReference>
<gene>
    <name evidence="5" type="ORF">CANINC_002797</name>
</gene>
<feature type="region of interest" description="Disordered" evidence="2">
    <location>
        <begin position="234"/>
        <end position="255"/>
    </location>
</feature>
<dbReference type="GO" id="GO:0097255">
    <property type="term" value="C:R2TP complex"/>
    <property type="evidence" value="ECO:0007669"/>
    <property type="project" value="TreeGrafter"/>
</dbReference>
<keyword evidence="6" id="KW-1185">Reference proteome</keyword>
<dbReference type="AlphaFoldDB" id="A0A4T0X1W7"/>
<dbReference type="OrthoDB" id="5135119at2759"/>
<comment type="similarity">
    <text evidence="1">Belongs to the PIH1 family.</text>
</comment>
<organism evidence="5 6">
    <name type="scientific">Pichia inconspicua</name>
    <dbReference type="NCBI Taxonomy" id="52247"/>
    <lineage>
        <taxon>Eukaryota</taxon>
        <taxon>Fungi</taxon>
        <taxon>Dikarya</taxon>
        <taxon>Ascomycota</taxon>
        <taxon>Saccharomycotina</taxon>
        <taxon>Pichiomycetes</taxon>
        <taxon>Pichiales</taxon>
        <taxon>Pichiaceae</taxon>
        <taxon>Pichia</taxon>
    </lineage>
</organism>
<dbReference type="EMBL" id="SELW01000465">
    <property type="protein sequence ID" value="TID26208.1"/>
    <property type="molecule type" value="Genomic_DNA"/>
</dbReference>
<dbReference type="Pfam" id="PF08190">
    <property type="entry name" value="PIH1"/>
    <property type="match status" value="1"/>
</dbReference>
<evidence type="ECO:0008006" key="7">
    <source>
        <dbReference type="Google" id="ProtNLM"/>
    </source>
</evidence>
<comment type="caution">
    <text evidence="5">The sequence shown here is derived from an EMBL/GenBank/DDBJ whole genome shotgun (WGS) entry which is preliminary data.</text>
</comment>
<feature type="domain" description="Pih1 Ascomycota CS" evidence="4">
    <location>
        <begin position="259"/>
        <end position="341"/>
    </location>
</feature>
<proteinExistence type="inferred from homology"/>
<evidence type="ECO:0000313" key="6">
    <source>
        <dbReference type="Proteomes" id="UP000307173"/>
    </source>
</evidence>
<dbReference type="GO" id="GO:0006364">
    <property type="term" value="P:rRNA processing"/>
    <property type="evidence" value="ECO:0007669"/>
    <property type="project" value="TreeGrafter"/>
</dbReference>
<sequence>MAYLRAEDENKVDEIIPIPHFVVKTKIFSPFGVYPSGTKLFINVCTNGKVPTKEVKGLPPNEFNLEKIFMMIYEGEWEIPILTSQYRNIQDKRQQKCILIDCVINDKYMRWCMANEELKNILIQWCFDAVEFNSEGIIIDRDALSILKRKSMGGQPESIFIDINEIEQKVKDLESVGKDIYEENCPVKEPSSFFKAKRLGDEIDEELMDLRPLLGSNEQTIRKKLIEEIEGDSKMSITSTASPHRRKENDKDSSPKVNINFEIEMVKLKPQETSKGYKVLIKICSMLSHAKEYHLALEKKAKELLISAEHAKLVKFPLPLDIIGEVECFFVKPEQKVYVYIA</sequence>
<evidence type="ECO:0000256" key="2">
    <source>
        <dbReference type="SAM" id="MobiDB-lite"/>
    </source>
</evidence>
<accession>A0A4T0X1W7</accession>
<dbReference type="InterPro" id="IPR041441">
    <property type="entry name" value="Pih1_CS_Ascomycota"/>
</dbReference>
<evidence type="ECO:0000313" key="5">
    <source>
        <dbReference type="EMBL" id="TID26208.1"/>
    </source>
</evidence>
<dbReference type="GO" id="GO:0000492">
    <property type="term" value="P:box C/D snoRNP assembly"/>
    <property type="evidence" value="ECO:0007669"/>
    <property type="project" value="TreeGrafter"/>
</dbReference>
<dbReference type="GO" id="GO:0005737">
    <property type="term" value="C:cytoplasm"/>
    <property type="evidence" value="ECO:0007669"/>
    <property type="project" value="TreeGrafter"/>
</dbReference>
<feature type="domain" description="PIH1 N-terminal" evidence="3">
    <location>
        <begin position="5"/>
        <end position="160"/>
    </location>
</feature>
<dbReference type="InterPro" id="IPR012981">
    <property type="entry name" value="PIH1_N"/>
</dbReference>
<dbReference type="PANTHER" id="PTHR22997">
    <property type="entry name" value="PIH1 DOMAIN-CONTAINING PROTEIN 1"/>
    <property type="match status" value="1"/>
</dbReference>
<protein>
    <recommendedName>
        <fullName evidence="7">PIH1 N-terminal domain-containing protein</fullName>
    </recommendedName>
</protein>
<dbReference type="PANTHER" id="PTHR22997:SF0">
    <property type="entry name" value="PIH1 DOMAIN-CONTAINING PROTEIN 1"/>
    <property type="match status" value="1"/>
</dbReference>
<reference evidence="5 6" key="1">
    <citation type="journal article" date="2019" name="Front. Genet.">
        <title>Whole-Genome Sequencing of the Opportunistic Yeast Pathogen Candida inconspicua Uncovers Its Hybrid Origin.</title>
        <authorList>
            <person name="Mixao V."/>
            <person name="Hansen A.P."/>
            <person name="Saus E."/>
            <person name="Boekhout T."/>
            <person name="Lass-Florl C."/>
            <person name="Gabaldon T."/>
        </authorList>
    </citation>
    <scope>NUCLEOTIDE SEQUENCE [LARGE SCALE GENOMIC DNA]</scope>
    <source>
        <strain evidence="5 6">CBS 180</strain>
    </source>
</reference>
<dbReference type="STRING" id="52247.A0A4T0X1W7"/>
<dbReference type="Pfam" id="PF18482">
    <property type="entry name" value="Pih1_fungal_CS"/>
    <property type="match status" value="1"/>
</dbReference>
<dbReference type="GO" id="GO:1990904">
    <property type="term" value="C:ribonucleoprotein complex"/>
    <property type="evidence" value="ECO:0007669"/>
    <property type="project" value="TreeGrafter"/>
</dbReference>